<comment type="caution">
    <text evidence="8">The sequence shown here is derived from an EMBL/GenBank/DDBJ whole genome shotgun (WGS) entry which is preliminary data.</text>
</comment>
<evidence type="ECO:0000256" key="4">
    <source>
        <dbReference type="ARBA" id="ARBA00023098"/>
    </source>
</evidence>
<keyword evidence="5 8" id="KW-0012">Acyltransferase</keyword>
<dbReference type="AlphaFoldDB" id="A0A839SWW6"/>
<evidence type="ECO:0000313" key="9">
    <source>
        <dbReference type="Proteomes" id="UP000581135"/>
    </source>
</evidence>
<protein>
    <submittedName>
        <fullName evidence="8">1-acyl-sn-glycerol-3-phosphate acyltransferase</fullName>
        <ecNumber evidence="8">2.3.1.51</ecNumber>
    </submittedName>
</protein>
<proteinExistence type="predicted"/>
<accession>A0A839SWW6</accession>
<evidence type="ECO:0000256" key="3">
    <source>
        <dbReference type="ARBA" id="ARBA00022679"/>
    </source>
</evidence>
<comment type="pathway">
    <text evidence="1">Lipid metabolism.</text>
</comment>
<evidence type="ECO:0000256" key="6">
    <source>
        <dbReference type="SAM" id="Phobius"/>
    </source>
</evidence>
<feature type="domain" description="Phospholipid/glycerol acyltransferase" evidence="7">
    <location>
        <begin position="71"/>
        <end position="186"/>
    </location>
</feature>
<dbReference type="SUPFAM" id="SSF69593">
    <property type="entry name" value="Glycerol-3-phosphate (1)-acyltransferase"/>
    <property type="match status" value="1"/>
</dbReference>
<dbReference type="GO" id="GO:0003841">
    <property type="term" value="F:1-acylglycerol-3-phosphate O-acyltransferase activity"/>
    <property type="evidence" value="ECO:0007669"/>
    <property type="project" value="UniProtKB-EC"/>
</dbReference>
<sequence>MERTLFSPTLSFFRLLVFAGLTLPLMAVQLIAVTFNLPLQRNLPFWYHKRVCRLIGIRIQRRGRISRSQPTLFVCNHISYFDINILGSLVKASFVAKAEVARWPFFGWLAKLQRSVFVERKRGQAANHRDSIGGRLESGDNLILFPEGTSSDGNGVLPFKSALFAVATLKPRGEPLTVQPVSIAYTHLDGMPMGRALRPFYAWYGDMELGSHLWQALGLGRVTVVVQFHPPVTLEAYGTRKALADHCYRKVSEGVASALAGRPQHHQDLAAAPAGGGETPVTEGT</sequence>
<dbReference type="GO" id="GO:0006654">
    <property type="term" value="P:phosphatidic acid biosynthetic process"/>
    <property type="evidence" value="ECO:0007669"/>
    <property type="project" value="TreeGrafter"/>
</dbReference>
<keyword evidence="6" id="KW-0812">Transmembrane</keyword>
<dbReference type="EMBL" id="JACHXA010000009">
    <property type="protein sequence ID" value="MBB3066549.1"/>
    <property type="molecule type" value="Genomic_DNA"/>
</dbReference>
<dbReference type="EC" id="2.3.1.51" evidence="8"/>
<evidence type="ECO:0000256" key="2">
    <source>
        <dbReference type="ARBA" id="ARBA00022516"/>
    </source>
</evidence>
<keyword evidence="6" id="KW-0472">Membrane</keyword>
<keyword evidence="6" id="KW-1133">Transmembrane helix</keyword>
<dbReference type="PANTHER" id="PTHR10434">
    <property type="entry name" value="1-ACYL-SN-GLYCEROL-3-PHOSPHATE ACYLTRANSFERASE"/>
    <property type="match status" value="1"/>
</dbReference>
<evidence type="ECO:0000259" key="7">
    <source>
        <dbReference type="SMART" id="SM00563"/>
    </source>
</evidence>
<gene>
    <name evidence="8" type="ORF">FHR98_002857</name>
</gene>
<evidence type="ECO:0000256" key="5">
    <source>
        <dbReference type="ARBA" id="ARBA00023315"/>
    </source>
</evidence>
<dbReference type="PANTHER" id="PTHR10434:SF64">
    <property type="entry name" value="1-ACYL-SN-GLYCEROL-3-PHOSPHATE ACYLTRANSFERASE-RELATED"/>
    <property type="match status" value="1"/>
</dbReference>
<dbReference type="Proteomes" id="UP000581135">
    <property type="component" value="Unassembled WGS sequence"/>
</dbReference>
<dbReference type="Pfam" id="PF01553">
    <property type="entry name" value="Acyltransferase"/>
    <property type="match status" value="1"/>
</dbReference>
<keyword evidence="3 8" id="KW-0808">Transferase</keyword>
<dbReference type="RefSeq" id="WP_183417381.1">
    <property type="nucleotide sequence ID" value="NZ_JACHXA010000009.1"/>
</dbReference>
<dbReference type="CDD" id="cd07989">
    <property type="entry name" value="LPLAT_AGPAT-like"/>
    <property type="match status" value="1"/>
</dbReference>
<dbReference type="SMART" id="SM00563">
    <property type="entry name" value="PlsC"/>
    <property type="match status" value="1"/>
</dbReference>
<evidence type="ECO:0000313" key="8">
    <source>
        <dbReference type="EMBL" id="MBB3066549.1"/>
    </source>
</evidence>
<feature type="transmembrane region" description="Helical" evidence="6">
    <location>
        <begin position="12"/>
        <end position="35"/>
    </location>
</feature>
<dbReference type="InterPro" id="IPR002123">
    <property type="entry name" value="Plipid/glycerol_acylTrfase"/>
</dbReference>
<keyword evidence="2" id="KW-0444">Lipid biosynthesis</keyword>
<name>A0A839SWW6_9PROT</name>
<keyword evidence="4" id="KW-0443">Lipid metabolism</keyword>
<reference evidence="8 9" key="1">
    <citation type="submission" date="2020-08" db="EMBL/GenBank/DDBJ databases">
        <title>Genomic Encyclopedia of Type Strains, Phase III (KMG-III): the genomes of soil and plant-associated and newly described type strains.</title>
        <authorList>
            <person name="Whitman W."/>
        </authorList>
    </citation>
    <scope>NUCLEOTIDE SEQUENCE [LARGE SCALE GENOMIC DNA]</scope>
    <source>
        <strain evidence="8 9">CECT 8803</strain>
    </source>
</reference>
<keyword evidence="9" id="KW-1185">Reference proteome</keyword>
<evidence type="ECO:0000256" key="1">
    <source>
        <dbReference type="ARBA" id="ARBA00005189"/>
    </source>
</evidence>
<organism evidence="8 9">
    <name type="scientific">Limibacillus halophilus</name>
    <dbReference type="NCBI Taxonomy" id="1579333"/>
    <lineage>
        <taxon>Bacteria</taxon>
        <taxon>Pseudomonadati</taxon>
        <taxon>Pseudomonadota</taxon>
        <taxon>Alphaproteobacteria</taxon>
        <taxon>Rhodospirillales</taxon>
        <taxon>Rhodovibrionaceae</taxon>
        <taxon>Limibacillus</taxon>
    </lineage>
</organism>